<accession>A0A4Y7KC14</accession>
<dbReference type="Gramene" id="RZC70913">
    <property type="protein sequence ID" value="RZC70913"/>
    <property type="gene ID" value="C5167_034077"/>
</dbReference>
<reference evidence="1 2" key="1">
    <citation type="journal article" date="2018" name="Science">
        <title>The opium poppy genome and morphinan production.</title>
        <authorList>
            <person name="Guo L."/>
            <person name="Winzer T."/>
            <person name="Yang X."/>
            <person name="Li Y."/>
            <person name="Ning Z."/>
            <person name="He Z."/>
            <person name="Teodor R."/>
            <person name="Lu Y."/>
            <person name="Bowser T.A."/>
            <person name="Graham I.A."/>
            <person name="Ye K."/>
        </authorList>
    </citation>
    <scope>NUCLEOTIDE SEQUENCE [LARGE SCALE GENOMIC DNA]</scope>
    <source>
        <strain evidence="2">cv. HN1</strain>
        <tissue evidence="1">Leaves</tissue>
    </source>
</reference>
<evidence type="ECO:0000313" key="2">
    <source>
        <dbReference type="Proteomes" id="UP000316621"/>
    </source>
</evidence>
<gene>
    <name evidence="1" type="ORF">C5167_034077</name>
</gene>
<organism evidence="1 2">
    <name type="scientific">Papaver somniferum</name>
    <name type="common">Opium poppy</name>
    <dbReference type="NCBI Taxonomy" id="3469"/>
    <lineage>
        <taxon>Eukaryota</taxon>
        <taxon>Viridiplantae</taxon>
        <taxon>Streptophyta</taxon>
        <taxon>Embryophyta</taxon>
        <taxon>Tracheophyta</taxon>
        <taxon>Spermatophyta</taxon>
        <taxon>Magnoliopsida</taxon>
        <taxon>Ranunculales</taxon>
        <taxon>Papaveraceae</taxon>
        <taxon>Papaveroideae</taxon>
        <taxon>Papaver</taxon>
    </lineage>
</organism>
<dbReference type="AlphaFoldDB" id="A0A4Y7KC14"/>
<name>A0A4Y7KC14_PAPSO</name>
<proteinExistence type="predicted"/>
<dbReference type="EMBL" id="CM010721">
    <property type="protein sequence ID" value="RZC70913.1"/>
    <property type="molecule type" value="Genomic_DNA"/>
</dbReference>
<keyword evidence="2" id="KW-1185">Reference proteome</keyword>
<dbReference type="Proteomes" id="UP000316621">
    <property type="component" value="Chromosome 7"/>
</dbReference>
<sequence length="24" mass="2752">MAVCHLDKNLQVETKRRKVKVGAK</sequence>
<evidence type="ECO:0000313" key="1">
    <source>
        <dbReference type="EMBL" id="RZC70913.1"/>
    </source>
</evidence>
<protein>
    <submittedName>
        <fullName evidence="1">Uncharacterized protein</fullName>
    </submittedName>
</protein>